<dbReference type="Proteomes" id="UP000831181">
    <property type="component" value="Chromosome"/>
</dbReference>
<name>A0A976X604_9LACO</name>
<evidence type="ECO:0000256" key="1">
    <source>
        <dbReference type="SAM" id="MobiDB-lite"/>
    </source>
</evidence>
<reference evidence="2" key="1">
    <citation type="journal article" date="2022" name="Int. J. Syst. Evol. Microbiol.">
        <title>Apilactobacillus apisilvae sp. nov., Nicolia spurrieriana gen. nov. sp. nov., Bombilactobacillus folatiphilus sp. nov. and Bombilactobacillus thymidiniphilus sp. nov., four new lactic acid bacterial isolates from stingless bees Tetragonula carbonaria and Austroplebeia australis.</title>
        <authorList>
            <person name="Oliphant S.A."/>
            <person name="Watson-Haigh N.S."/>
            <person name="Sumby K.M."/>
            <person name="Gardner J."/>
            <person name="Groom S."/>
            <person name="Jiranek V."/>
        </authorList>
    </citation>
    <scope>NUCLEOTIDE SEQUENCE</scope>
    <source>
        <strain evidence="2">SGEP1_A5</strain>
    </source>
</reference>
<dbReference type="KEGG" id="lbe:MOO44_03355"/>
<feature type="region of interest" description="Disordered" evidence="1">
    <location>
        <begin position="23"/>
        <end position="94"/>
    </location>
</feature>
<dbReference type="AlphaFoldDB" id="A0A976X604"/>
<dbReference type="EMBL" id="CP093361">
    <property type="protein sequence ID" value="UQS87209.1"/>
    <property type="molecule type" value="Genomic_DNA"/>
</dbReference>
<feature type="compositionally biased region" description="Low complexity" evidence="1">
    <location>
        <begin position="37"/>
        <end position="83"/>
    </location>
</feature>
<evidence type="ECO:0000313" key="2">
    <source>
        <dbReference type="EMBL" id="UQS87209.1"/>
    </source>
</evidence>
<proteinExistence type="predicted"/>
<sequence length="220" mass="22240">MKTYQKLIPVAILGLLLAGCGSKNNDNQNASMKNSQSTSVKSSDKTTSSKASSSSSASSSSAASSSDSVASSSSSESASSATSGNPVSSKTYASREAAKNSVGYQSKASTSGLPTVNLGSGITGVKDAGAGQVFVSFNMGRWSLTVRGTEVNVSDTATPAAKQMVAYLQTHTLPVPDGYGHVSADIDSNETTVKWQEGATVHKVSGSTPEAALQAAIDAK</sequence>
<dbReference type="RefSeq" id="WP_260117008.1">
    <property type="nucleotide sequence ID" value="NZ_CP093361.1"/>
</dbReference>
<feature type="compositionally biased region" description="Polar residues" evidence="1">
    <location>
        <begin position="23"/>
        <end position="36"/>
    </location>
</feature>
<evidence type="ECO:0008006" key="4">
    <source>
        <dbReference type="Google" id="ProtNLM"/>
    </source>
</evidence>
<evidence type="ECO:0000313" key="3">
    <source>
        <dbReference type="Proteomes" id="UP000831181"/>
    </source>
</evidence>
<gene>
    <name evidence="2" type="ORF">MOO44_03355</name>
</gene>
<organism evidence="2 3">
    <name type="scientific">Nicoliella spurrieriana</name>
    <dbReference type="NCBI Taxonomy" id="2925830"/>
    <lineage>
        <taxon>Bacteria</taxon>
        <taxon>Bacillati</taxon>
        <taxon>Bacillota</taxon>
        <taxon>Bacilli</taxon>
        <taxon>Lactobacillales</taxon>
        <taxon>Lactobacillaceae</taxon>
        <taxon>Nicoliella</taxon>
    </lineage>
</organism>
<accession>A0A976X604</accession>
<keyword evidence="3" id="KW-1185">Reference proteome</keyword>
<dbReference type="PROSITE" id="PS51257">
    <property type="entry name" value="PROKAR_LIPOPROTEIN"/>
    <property type="match status" value="1"/>
</dbReference>
<protein>
    <recommendedName>
        <fullName evidence="4">Lipoprotein</fullName>
    </recommendedName>
</protein>